<evidence type="ECO:0000259" key="7">
    <source>
        <dbReference type="Pfam" id="PF04542"/>
    </source>
</evidence>
<keyword evidence="9" id="KW-1185">Reference proteome</keyword>
<organism evidence="8 9">
    <name type="scientific">Flexivirga oryzae</name>
    <dbReference type="NCBI Taxonomy" id="1794944"/>
    <lineage>
        <taxon>Bacteria</taxon>
        <taxon>Bacillati</taxon>
        <taxon>Actinomycetota</taxon>
        <taxon>Actinomycetes</taxon>
        <taxon>Micrococcales</taxon>
        <taxon>Dermacoccaceae</taxon>
        <taxon>Flexivirga</taxon>
    </lineage>
</organism>
<feature type="region of interest" description="Disordered" evidence="6">
    <location>
        <begin position="320"/>
        <end position="490"/>
    </location>
</feature>
<feature type="compositionally biased region" description="Low complexity" evidence="6">
    <location>
        <begin position="320"/>
        <end position="378"/>
    </location>
</feature>
<comment type="similarity">
    <text evidence="1">Belongs to the sigma-70 factor family. ECF subfamily.</text>
</comment>
<dbReference type="GO" id="GO:0003677">
    <property type="term" value="F:DNA binding"/>
    <property type="evidence" value="ECO:0007669"/>
    <property type="project" value="UniProtKB-KW"/>
</dbReference>
<feature type="compositionally biased region" description="Low complexity" evidence="6">
    <location>
        <begin position="385"/>
        <end position="477"/>
    </location>
</feature>
<dbReference type="InterPro" id="IPR036388">
    <property type="entry name" value="WH-like_DNA-bd_sf"/>
</dbReference>
<dbReference type="InterPro" id="IPR013325">
    <property type="entry name" value="RNA_pol_sigma_r2"/>
</dbReference>
<dbReference type="Pfam" id="PF04542">
    <property type="entry name" value="Sigma70_r2"/>
    <property type="match status" value="1"/>
</dbReference>
<dbReference type="GO" id="GO:0006352">
    <property type="term" value="P:DNA-templated transcription initiation"/>
    <property type="evidence" value="ECO:0007669"/>
    <property type="project" value="InterPro"/>
</dbReference>
<proteinExistence type="inferred from homology"/>
<feature type="compositionally biased region" description="Pro residues" evidence="6">
    <location>
        <begin position="478"/>
        <end position="490"/>
    </location>
</feature>
<accession>A0A839MY38</accession>
<keyword evidence="3" id="KW-0731">Sigma factor</keyword>
<dbReference type="EMBL" id="JACHVQ010000001">
    <property type="protein sequence ID" value="MBB2890360.1"/>
    <property type="molecule type" value="Genomic_DNA"/>
</dbReference>
<dbReference type="NCBIfam" id="TIGR02937">
    <property type="entry name" value="sigma70-ECF"/>
    <property type="match status" value="1"/>
</dbReference>
<comment type="caution">
    <text evidence="8">The sequence shown here is derived from an EMBL/GenBank/DDBJ whole genome shotgun (WGS) entry which is preliminary data.</text>
</comment>
<dbReference type="Gene3D" id="1.10.10.10">
    <property type="entry name" value="Winged helix-like DNA-binding domain superfamily/Winged helix DNA-binding domain"/>
    <property type="match status" value="1"/>
</dbReference>
<evidence type="ECO:0000313" key="8">
    <source>
        <dbReference type="EMBL" id="MBB2890360.1"/>
    </source>
</evidence>
<evidence type="ECO:0000256" key="6">
    <source>
        <dbReference type="SAM" id="MobiDB-lite"/>
    </source>
</evidence>
<evidence type="ECO:0000256" key="4">
    <source>
        <dbReference type="ARBA" id="ARBA00023125"/>
    </source>
</evidence>
<dbReference type="InterPro" id="IPR013324">
    <property type="entry name" value="RNA_pol_sigma_r3/r4-like"/>
</dbReference>
<dbReference type="RefSeq" id="WP_183318395.1">
    <property type="nucleotide sequence ID" value="NZ_JACHVQ010000001.1"/>
</dbReference>
<dbReference type="InterPro" id="IPR039425">
    <property type="entry name" value="RNA_pol_sigma-70-like"/>
</dbReference>
<dbReference type="InterPro" id="IPR007627">
    <property type="entry name" value="RNA_pol_sigma70_r2"/>
</dbReference>
<gene>
    <name evidence="8" type="ORF">FHU39_000344</name>
</gene>
<protein>
    <submittedName>
        <fullName evidence="8">RNA polymerase sigma factor (Sigma-70 family)</fullName>
    </submittedName>
</protein>
<dbReference type="Gene3D" id="1.10.1740.10">
    <property type="match status" value="1"/>
</dbReference>
<evidence type="ECO:0000256" key="5">
    <source>
        <dbReference type="ARBA" id="ARBA00023163"/>
    </source>
</evidence>
<dbReference type="AlphaFoldDB" id="A0A839MY38"/>
<dbReference type="PANTHER" id="PTHR43133">
    <property type="entry name" value="RNA POLYMERASE ECF-TYPE SIGMA FACTO"/>
    <property type="match status" value="1"/>
</dbReference>
<evidence type="ECO:0000256" key="2">
    <source>
        <dbReference type="ARBA" id="ARBA00023015"/>
    </source>
</evidence>
<sequence>MNALTETDDRELLALVRDGDPQAMAELWSRHYPATLAAARRISRQPKDAEEFASDAFSGMLQALSNNSGPSASVRGYLLTAVRNQATNRARRSSAGDVLTDEVTDFEDSERAPLDPVAHHAELGLVREAFATLPPRWQMVLWRTAVDQEKNTVVAAELGRSPNAVAALARRARLGFRVAYIRAHASTHGVAPECAPYVPRLVELLPNAETVAAQDVRDHVDDCPKCERRLADLLVVDRDLGGILLPAVLALGPGIAWATAAGHATHVAGGAFWLKWVRGAGQGRKLATIGTAAAVTVAGTCSAYALTRNGPGATHAAVTHSATSSVQRSVPSAASSAAGTQSASGGATAHRSSAAHRSSSSSATRSLPTSTSGLSSSPFVLAPGSASARSTTSHSRRATSTAAPTSTTTARPTSTAPASPRPSSTHPPTSTHSPTSTHTATPTSTATGKPTSTSSPPTSPTSHPTTPTTSPTTTPTSSPTPPPTCLPIPLPICIIPPWP</sequence>
<dbReference type="PANTHER" id="PTHR43133:SF8">
    <property type="entry name" value="RNA POLYMERASE SIGMA FACTOR HI_1459-RELATED"/>
    <property type="match status" value="1"/>
</dbReference>
<dbReference type="GO" id="GO:0016987">
    <property type="term" value="F:sigma factor activity"/>
    <property type="evidence" value="ECO:0007669"/>
    <property type="project" value="UniProtKB-KW"/>
</dbReference>
<dbReference type="SUPFAM" id="SSF88659">
    <property type="entry name" value="Sigma3 and sigma4 domains of RNA polymerase sigma factors"/>
    <property type="match status" value="1"/>
</dbReference>
<dbReference type="Proteomes" id="UP000559182">
    <property type="component" value="Unassembled WGS sequence"/>
</dbReference>
<reference evidence="8 9" key="1">
    <citation type="submission" date="2020-08" db="EMBL/GenBank/DDBJ databases">
        <title>Sequencing the genomes of 1000 actinobacteria strains.</title>
        <authorList>
            <person name="Klenk H.-P."/>
        </authorList>
    </citation>
    <scope>NUCLEOTIDE SEQUENCE [LARGE SCALE GENOMIC DNA]</scope>
    <source>
        <strain evidence="8 9">DSM 105369</strain>
    </source>
</reference>
<dbReference type="InterPro" id="IPR014284">
    <property type="entry name" value="RNA_pol_sigma-70_dom"/>
</dbReference>
<keyword evidence="5" id="KW-0804">Transcription</keyword>
<keyword evidence="4" id="KW-0238">DNA-binding</keyword>
<dbReference type="SUPFAM" id="SSF88946">
    <property type="entry name" value="Sigma2 domain of RNA polymerase sigma factors"/>
    <property type="match status" value="1"/>
</dbReference>
<evidence type="ECO:0000256" key="3">
    <source>
        <dbReference type="ARBA" id="ARBA00023082"/>
    </source>
</evidence>
<feature type="domain" description="RNA polymerase sigma-70 region 2" evidence="7">
    <location>
        <begin position="27"/>
        <end position="93"/>
    </location>
</feature>
<evidence type="ECO:0000313" key="9">
    <source>
        <dbReference type="Proteomes" id="UP000559182"/>
    </source>
</evidence>
<name>A0A839MY38_9MICO</name>
<evidence type="ECO:0000256" key="1">
    <source>
        <dbReference type="ARBA" id="ARBA00010641"/>
    </source>
</evidence>
<keyword evidence="2" id="KW-0805">Transcription regulation</keyword>